<keyword evidence="5" id="KW-0732">Signal</keyword>
<dbReference type="Proteomes" id="UP000321389">
    <property type="component" value="Chromosome"/>
</dbReference>
<evidence type="ECO:0000256" key="5">
    <source>
        <dbReference type="SAM" id="SignalP"/>
    </source>
</evidence>
<evidence type="ECO:0000259" key="6">
    <source>
        <dbReference type="PROSITE" id="PS51007"/>
    </source>
</evidence>
<dbReference type="InterPro" id="IPR009056">
    <property type="entry name" value="Cyt_c-like_dom"/>
</dbReference>
<gene>
    <name evidence="7" type="primary">soxX</name>
    <name evidence="7" type="ORF">FQ775_20985</name>
</gene>
<dbReference type="AlphaFoldDB" id="A0A5B8L421"/>
<organism evidence="7 8">
    <name type="scientific">Nitratireductor mangrovi</name>
    <dbReference type="NCBI Taxonomy" id="2599600"/>
    <lineage>
        <taxon>Bacteria</taxon>
        <taxon>Pseudomonadati</taxon>
        <taxon>Pseudomonadota</taxon>
        <taxon>Alphaproteobacteria</taxon>
        <taxon>Hyphomicrobiales</taxon>
        <taxon>Phyllobacteriaceae</taxon>
        <taxon>Nitratireductor</taxon>
    </lineage>
</organism>
<dbReference type="GO" id="GO:0020037">
    <property type="term" value="F:heme binding"/>
    <property type="evidence" value="ECO:0007669"/>
    <property type="project" value="InterPro"/>
</dbReference>
<dbReference type="InterPro" id="IPR036909">
    <property type="entry name" value="Cyt_c-like_dom_sf"/>
</dbReference>
<feature type="signal peptide" evidence="5">
    <location>
        <begin position="1"/>
        <end position="21"/>
    </location>
</feature>
<name>A0A5B8L421_9HYPH</name>
<dbReference type="Gene3D" id="1.10.760.10">
    <property type="entry name" value="Cytochrome c-like domain"/>
    <property type="match status" value="1"/>
</dbReference>
<evidence type="ECO:0000313" key="8">
    <source>
        <dbReference type="Proteomes" id="UP000321389"/>
    </source>
</evidence>
<dbReference type="SUPFAM" id="SSF46626">
    <property type="entry name" value="Cytochrome c"/>
    <property type="match status" value="1"/>
</dbReference>
<feature type="chain" id="PRO_5023057351" evidence="5">
    <location>
        <begin position="22"/>
        <end position="152"/>
    </location>
</feature>
<accession>A0A5B8L421</accession>
<keyword evidence="3 4" id="KW-0408">Iron</keyword>
<dbReference type="Pfam" id="PF00034">
    <property type="entry name" value="Cytochrom_C"/>
    <property type="match status" value="1"/>
</dbReference>
<dbReference type="NCBIfam" id="TIGR04485">
    <property type="entry name" value="thiosulf_SoxX"/>
    <property type="match status" value="1"/>
</dbReference>
<evidence type="ECO:0000313" key="7">
    <source>
        <dbReference type="EMBL" id="QDZ02644.1"/>
    </source>
</evidence>
<evidence type="ECO:0000256" key="3">
    <source>
        <dbReference type="ARBA" id="ARBA00023004"/>
    </source>
</evidence>
<dbReference type="RefSeq" id="WP_146301279.1">
    <property type="nucleotide sequence ID" value="NZ_CP042301.2"/>
</dbReference>
<dbReference type="GO" id="GO:0009055">
    <property type="term" value="F:electron transfer activity"/>
    <property type="evidence" value="ECO:0007669"/>
    <property type="project" value="InterPro"/>
</dbReference>
<sequence>MKRATGLVTVAAALLAGAAFAGETAPQDVKFEDLAVNASLSGGAGDPVEGANVFKSRKLGNCLACHANSDMKSELFHGTVGPAMDGAGDRWEPAQLRAIVADAKEVFGEQTVMPGFYSVNVGENVREDLIGKTILSAQQVEDVVAYLATLKE</sequence>
<keyword evidence="8" id="KW-1185">Reference proteome</keyword>
<dbReference type="EMBL" id="CP042301">
    <property type="protein sequence ID" value="QDZ02644.1"/>
    <property type="molecule type" value="Genomic_DNA"/>
</dbReference>
<proteinExistence type="predicted"/>
<keyword evidence="1 4" id="KW-0349">Heme</keyword>
<dbReference type="PROSITE" id="PS51007">
    <property type="entry name" value="CYTC"/>
    <property type="match status" value="1"/>
</dbReference>
<dbReference type="GO" id="GO:0046872">
    <property type="term" value="F:metal ion binding"/>
    <property type="evidence" value="ECO:0007669"/>
    <property type="project" value="UniProtKB-KW"/>
</dbReference>
<dbReference type="KEGG" id="niy:FQ775_20985"/>
<evidence type="ECO:0000256" key="4">
    <source>
        <dbReference type="PROSITE-ProRule" id="PRU00433"/>
    </source>
</evidence>
<reference evidence="7" key="1">
    <citation type="submission" date="2020-04" db="EMBL/GenBank/DDBJ databases">
        <title>Nitratireductor sp. nov. isolated from mangrove soil.</title>
        <authorList>
            <person name="Ye Y."/>
        </authorList>
    </citation>
    <scope>NUCLEOTIDE SEQUENCE</scope>
    <source>
        <strain evidence="7">SY7</strain>
    </source>
</reference>
<evidence type="ECO:0000256" key="1">
    <source>
        <dbReference type="ARBA" id="ARBA00022617"/>
    </source>
</evidence>
<evidence type="ECO:0000256" key="2">
    <source>
        <dbReference type="ARBA" id="ARBA00022723"/>
    </source>
</evidence>
<dbReference type="InterPro" id="IPR030999">
    <property type="entry name" value="Thiosulf_SoxX"/>
</dbReference>
<keyword evidence="2 4" id="KW-0479">Metal-binding</keyword>
<protein>
    <submittedName>
        <fullName evidence="7">Sulfur oxidation c-type cytochrome SoxX</fullName>
    </submittedName>
</protein>
<feature type="domain" description="Cytochrome c" evidence="6">
    <location>
        <begin position="45"/>
        <end position="151"/>
    </location>
</feature>
<dbReference type="OrthoDB" id="9793634at2"/>